<dbReference type="Gene3D" id="3.40.50.1820">
    <property type="entry name" value="alpha/beta hydrolase"/>
    <property type="match status" value="1"/>
</dbReference>
<reference evidence="3" key="1">
    <citation type="submission" date="2021-01" db="EMBL/GenBank/DDBJ databases">
        <title>Metabolic potential, ecology and presence of endohyphal bacteria is reflected in genomic diversity of Mucoromycotina.</title>
        <authorList>
            <person name="Muszewska A."/>
            <person name="Okrasinska A."/>
            <person name="Steczkiewicz K."/>
            <person name="Drgas O."/>
            <person name="Orlowska M."/>
            <person name="Perlinska-Lenart U."/>
            <person name="Aleksandrzak-Piekarczyk T."/>
            <person name="Szatraj K."/>
            <person name="Zielenkiewicz U."/>
            <person name="Pilsyk S."/>
            <person name="Malc E."/>
            <person name="Mieczkowski P."/>
            <person name="Kruszewska J.S."/>
            <person name="Biernat P."/>
            <person name="Pawlowska J."/>
        </authorList>
    </citation>
    <scope>NUCLEOTIDE SEQUENCE</scope>
    <source>
        <strain evidence="3">WA0000018081</strain>
    </source>
</reference>
<dbReference type="GO" id="GO:0016787">
    <property type="term" value="F:hydrolase activity"/>
    <property type="evidence" value="ECO:0007669"/>
    <property type="project" value="UniProtKB-KW"/>
</dbReference>
<feature type="domain" description="Alpha/beta hydrolase fold-3" evidence="2">
    <location>
        <begin position="89"/>
        <end position="322"/>
    </location>
</feature>
<organism evidence="3 4">
    <name type="scientific">Thamnidium elegans</name>
    <dbReference type="NCBI Taxonomy" id="101142"/>
    <lineage>
        <taxon>Eukaryota</taxon>
        <taxon>Fungi</taxon>
        <taxon>Fungi incertae sedis</taxon>
        <taxon>Mucoromycota</taxon>
        <taxon>Mucoromycotina</taxon>
        <taxon>Mucoromycetes</taxon>
        <taxon>Mucorales</taxon>
        <taxon>Mucorineae</taxon>
        <taxon>Mucoraceae</taxon>
        <taxon>Thamnidium</taxon>
    </lineage>
</organism>
<dbReference type="SUPFAM" id="SSF53474">
    <property type="entry name" value="alpha/beta-Hydrolases"/>
    <property type="match status" value="1"/>
</dbReference>
<evidence type="ECO:0000313" key="4">
    <source>
        <dbReference type="Proteomes" id="UP000613177"/>
    </source>
</evidence>
<name>A0A8H7SGP6_9FUNG</name>
<dbReference type="EMBL" id="JAEPRE010000332">
    <property type="protein sequence ID" value="KAG2228947.1"/>
    <property type="molecule type" value="Genomic_DNA"/>
</dbReference>
<proteinExistence type="predicted"/>
<comment type="caution">
    <text evidence="3">The sequence shown here is derived from an EMBL/GenBank/DDBJ whole genome shotgun (WGS) entry which is preliminary data.</text>
</comment>
<gene>
    <name evidence="3" type="ORF">INT48_006152</name>
</gene>
<evidence type="ECO:0000259" key="2">
    <source>
        <dbReference type="Pfam" id="PF07859"/>
    </source>
</evidence>
<dbReference type="Pfam" id="PF07859">
    <property type="entry name" value="Abhydrolase_3"/>
    <property type="match status" value="1"/>
</dbReference>
<dbReference type="PANTHER" id="PTHR48081:SF8">
    <property type="entry name" value="ALPHA_BETA HYDROLASE FOLD-3 DOMAIN-CONTAINING PROTEIN-RELATED"/>
    <property type="match status" value="1"/>
</dbReference>
<protein>
    <recommendedName>
        <fullName evidence="2">Alpha/beta hydrolase fold-3 domain-containing protein</fullName>
    </recommendedName>
</protein>
<evidence type="ECO:0000256" key="1">
    <source>
        <dbReference type="ARBA" id="ARBA00022801"/>
    </source>
</evidence>
<dbReference type="InterPro" id="IPR029058">
    <property type="entry name" value="AB_hydrolase_fold"/>
</dbReference>
<accession>A0A8H7SGP6</accession>
<dbReference type="InterPro" id="IPR050300">
    <property type="entry name" value="GDXG_lipolytic_enzyme"/>
</dbReference>
<evidence type="ECO:0000313" key="3">
    <source>
        <dbReference type="EMBL" id="KAG2228947.1"/>
    </source>
</evidence>
<keyword evidence="4" id="KW-1185">Reference proteome</keyword>
<sequence>MTEYPIHPIYKEYCDKNGNDFNKVFKEMQGVTEEEKYQIILKIRARATKPSHNHRTVRYQQEVCGSDGIKVNTTVFRPFGSEHDILPVVLFCHGGGWVFGNVDTYTYFINDLCIQAHVAVMAVDYTLSPERQFPVANTQAFLTLCWLSENARSIFTDPENIYVMGDSAGGNMATVVSSKYFIYVYTCMRKQKFNLFFYLVMAKNSGKQVIKAQVLIYPLVSLGDTSYDSYQKYGHGDLPLSAEMTKFSACMYLPKGAQECHNLYMSPIVATKKELEGLPDALILTSECDILCDEGEAYAAKLLQAGVNTIGVRILGTVHEFISLPVPETPQYKLAVQTITIFLNDQKMK</sequence>
<dbReference type="AlphaFoldDB" id="A0A8H7SGP6"/>
<dbReference type="PANTHER" id="PTHR48081">
    <property type="entry name" value="AB HYDROLASE SUPERFAMILY PROTEIN C4A8.06C"/>
    <property type="match status" value="1"/>
</dbReference>
<dbReference type="Proteomes" id="UP000613177">
    <property type="component" value="Unassembled WGS sequence"/>
</dbReference>
<keyword evidence="1" id="KW-0378">Hydrolase</keyword>
<dbReference type="InterPro" id="IPR013094">
    <property type="entry name" value="AB_hydrolase_3"/>
</dbReference>